<sequence length="214" mass="22853">MSIWTFSPAFYPAALFGAALLVLGACTLQAPVSRATSLPDALRRFPVIDNAVVIAAPDGYCIDAPGSRTERRDSFVLLASCRAVTGDPSAPSPRAPGLLSASVDGAGTGAVPTEEGLDKFFASAIGRTVLSRRNDPDSVVVGERRYSDETYLLHVRERARGDEVMGLQSWRAIFTVNGRMVTATLRELAAYPMSESEGFRVVKGFADGIRRASP</sequence>
<dbReference type="AlphaFoldDB" id="A0A1I1NX05"/>
<gene>
    <name evidence="1" type="ORF">SAMN04488094_11358</name>
</gene>
<reference evidence="1 2" key="1">
    <citation type="submission" date="2016-10" db="EMBL/GenBank/DDBJ databases">
        <authorList>
            <person name="de Groot N.N."/>
        </authorList>
    </citation>
    <scope>NUCLEOTIDE SEQUENCE [LARGE SCALE GENOMIC DNA]</scope>
    <source>
        <strain evidence="1 2">DSM 19548</strain>
    </source>
</reference>
<evidence type="ECO:0000313" key="1">
    <source>
        <dbReference type="EMBL" id="SFD01995.1"/>
    </source>
</evidence>
<name>A0A1I1NX05_9RHOB</name>
<dbReference type="STRING" id="441112.SAMN04488094_11358"/>
<protein>
    <submittedName>
        <fullName evidence="1">Uncharacterized protein</fullName>
    </submittedName>
</protein>
<keyword evidence="2" id="KW-1185">Reference proteome</keyword>
<evidence type="ECO:0000313" key="2">
    <source>
        <dbReference type="Proteomes" id="UP000198728"/>
    </source>
</evidence>
<dbReference type="Proteomes" id="UP000198728">
    <property type="component" value="Unassembled WGS sequence"/>
</dbReference>
<proteinExistence type="predicted"/>
<dbReference type="RefSeq" id="WP_093362136.1">
    <property type="nucleotide sequence ID" value="NZ_FOLG01000013.1"/>
</dbReference>
<accession>A0A1I1NX05</accession>
<organism evidence="1 2">
    <name type="scientific">Tropicimonas isoalkanivorans</name>
    <dbReference type="NCBI Taxonomy" id="441112"/>
    <lineage>
        <taxon>Bacteria</taxon>
        <taxon>Pseudomonadati</taxon>
        <taxon>Pseudomonadota</taxon>
        <taxon>Alphaproteobacteria</taxon>
        <taxon>Rhodobacterales</taxon>
        <taxon>Roseobacteraceae</taxon>
        <taxon>Tropicimonas</taxon>
    </lineage>
</organism>
<dbReference type="OrthoDB" id="7877343at2"/>
<dbReference type="EMBL" id="FOLG01000013">
    <property type="protein sequence ID" value="SFD01995.1"/>
    <property type="molecule type" value="Genomic_DNA"/>
</dbReference>